<accession>A0A0F9NM51</accession>
<gene>
    <name evidence="1" type="ORF">LCGC14_1009260</name>
</gene>
<organism evidence="1">
    <name type="scientific">marine sediment metagenome</name>
    <dbReference type="NCBI Taxonomy" id="412755"/>
    <lineage>
        <taxon>unclassified sequences</taxon>
        <taxon>metagenomes</taxon>
        <taxon>ecological metagenomes</taxon>
    </lineage>
</organism>
<name>A0A0F9NM51_9ZZZZ</name>
<comment type="caution">
    <text evidence="1">The sequence shown here is derived from an EMBL/GenBank/DDBJ whole genome shotgun (WGS) entry which is preliminary data.</text>
</comment>
<dbReference type="Gene3D" id="3.40.1350.10">
    <property type="match status" value="1"/>
</dbReference>
<dbReference type="AlphaFoldDB" id="A0A0F9NM51"/>
<dbReference type="GO" id="GO:0003676">
    <property type="term" value="F:nucleic acid binding"/>
    <property type="evidence" value="ECO:0007669"/>
    <property type="project" value="InterPro"/>
</dbReference>
<dbReference type="InterPro" id="IPR011856">
    <property type="entry name" value="tRNA_endonuc-like_dom_sf"/>
</dbReference>
<reference evidence="1" key="1">
    <citation type="journal article" date="2015" name="Nature">
        <title>Complex archaea that bridge the gap between prokaryotes and eukaryotes.</title>
        <authorList>
            <person name="Spang A."/>
            <person name="Saw J.H."/>
            <person name="Jorgensen S.L."/>
            <person name="Zaremba-Niedzwiedzka K."/>
            <person name="Martijn J."/>
            <person name="Lind A.E."/>
            <person name="van Eijk R."/>
            <person name="Schleper C."/>
            <person name="Guy L."/>
            <person name="Ettema T.J."/>
        </authorList>
    </citation>
    <scope>NUCLEOTIDE SEQUENCE</scope>
</reference>
<evidence type="ECO:0000313" key="1">
    <source>
        <dbReference type="EMBL" id="KKN13157.1"/>
    </source>
</evidence>
<sequence length="150" mass="17487">MNESKITQILKKQLKSAYPEGCVLKLSDRFTAGIPDLCLTADRRTLWIEIKYLRQESEVQIGLTLNLRINFKSNRTQRLFSKPQLAILRRLEHAGHAKYLIFAGQYFALTDPSTIEHYSRNRSVLFLKTQPRLALIAEIKKLMKEICRHD</sequence>
<dbReference type="EMBL" id="LAZR01003953">
    <property type="protein sequence ID" value="KKN13157.1"/>
    <property type="molecule type" value="Genomic_DNA"/>
</dbReference>
<proteinExistence type="predicted"/>
<protein>
    <submittedName>
        <fullName evidence="1">Uncharacterized protein</fullName>
    </submittedName>
</protein>